<dbReference type="AlphaFoldDB" id="A0A146G6E1"/>
<feature type="transmembrane region" description="Helical" evidence="1">
    <location>
        <begin position="249"/>
        <end position="270"/>
    </location>
</feature>
<keyword evidence="1" id="KW-0812">Transmembrane</keyword>
<evidence type="ECO:0008006" key="4">
    <source>
        <dbReference type="Google" id="ProtNLM"/>
    </source>
</evidence>
<feature type="transmembrane region" description="Helical" evidence="1">
    <location>
        <begin position="88"/>
        <end position="111"/>
    </location>
</feature>
<evidence type="ECO:0000313" key="3">
    <source>
        <dbReference type="Proteomes" id="UP000076023"/>
    </source>
</evidence>
<reference evidence="3" key="1">
    <citation type="journal article" date="2017" name="Genome Announc.">
        <title>Draft Genome Sequence of Terrimicrobium sacchariphilum NM-5T, a Facultative Anaerobic Soil Bacterium of the Class Spartobacteria.</title>
        <authorList>
            <person name="Qiu Y.L."/>
            <person name="Tourlousse D.M."/>
            <person name="Matsuura N."/>
            <person name="Ohashi A."/>
            <person name="Sekiguchi Y."/>
        </authorList>
    </citation>
    <scope>NUCLEOTIDE SEQUENCE [LARGE SCALE GENOMIC DNA]</scope>
    <source>
        <strain evidence="3">NM-5</strain>
    </source>
</reference>
<comment type="caution">
    <text evidence="2">The sequence shown here is derived from an EMBL/GenBank/DDBJ whole genome shotgun (WGS) entry which is preliminary data.</text>
</comment>
<dbReference type="PANTHER" id="PTHR43044:SF1">
    <property type="entry name" value="QUINOL:CYTOCHROME C OXIDOREDUCTASE QUINONE-BINDING SUBUNIT 2"/>
    <property type="match status" value="1"/>
</dbReference>
<dbReference type="RefSeq" id="WP_084400281.1">
    <property type="nucleotide sequence ID" value="NZ_BDCO01000002.1"/>
</dbReference>
<organism evidence="2 3">
    <name type="scientific">Terrimicrobium sacchariphilum</name>
    <dbReference type="NCBI Taxonomy" id="690879"/>
    <lineage>
        <taxon>Bacteria</taxon>
        <taxon>Pseudomonadati</taxon>
        <taxon>Verrucomicrobiota</taxon>
        <taxon>Terrimicrobiia</taxon>
        <taxon>Terrimicrobiales</taxon>
        <taxon>Terrimicrobiaceae</taxon>
        <taxon>Terrimicrobium</taxon>
    </lineage>
</organism>
<dbReference type="EMBL" id="BDCO01000002">
    <property type="protein sequence ID" value="GAT32943.1"/>
    <property type="molecule type" value="Genomic_DNA"/>
</dbReference>
<dbReference type="InParanoid" id="A0A146G6E1"/>
<sequence>MSLRPDQKFDYRHVGYGFLAACALAVLAFLGLLIGAFLDVRQFAFSYLFAFVFFFTISLGALFWVVVHHAVDAEWSVGMRRQLENIACLFSALAVLFIPLVFVAPVLWAWMDSANAGNAVLQEKAAYLNRPFFWGRTLVYFAVFIGSAYLLRAYSVAQDASGSARCTVYNRRVAFASIVPVVLCVTFAAVDWLMSLDWHWFSTMWGVYLFAGAALSSLCVLVLVVTALRSVGYFQGVITEEHYHILGKLLLAFTIFWAYIGFSQYMLIWYANIPEETSYFILRNTGSWNVLSILLVVGHFIVPFLLLLPSFGKRRPGFLCGVAWWILAMHLLDVYLMVLPELHRGGFRPSLMDLLSVVAIGAALVAAYLKALGDSAIYPVRDPRLQQSIDLQN</sequence>
<evidence type="ECO:0000313" key="2">
    <source>
        <dbReference type="EMBL" id="GAT32943.1"/>
    </source>
</evidence>
<dbReference type="STRING" id="690879.TSACC_21346"/>
<gene>
    <name evidence="2" type="ORF">TSACC_21346</name>
</gene>
<keyword evidence="3" id="KW-1185">Reference proteome</keyword>
<feature type="transmembrane region" description="Helical" evidence="1">
    <location>
        <begin position="318"/>
        <end position="338"/>
    </location>
</feature>
<dbReference type="OrthoDB" id="140980at2"/>
<proteinExistence type="predicted"/>
<protein>
    <recommendedName>
        <fullName evidence="4">Quinol:cytochrome c oxidoreductase quinone-binding subunit 2</fullName>
    </recommendedName>
</protein>
<name>A0A146G6E1_TERSA</name>
<dbReference type="Proteomes" id="UP000076023">
    <property type="component" value="Unassembled WGS sequence"/>
</dbReference>
<feature type="transmembrane region" description="Helical" evidence="1">
    <location>
        <begin position="172"/>
        <end position="193"/>
    </location>
</feature>
<feature type="transmembrane region" description="Helical" evidence="1">
    <location>
        <begin position="131"/>
        <end position="151"/>
    </location>
</feature>
<feature type="transmembrane region" description="Helical" evidence="1">
    <location>
        <begin position="14"/>
        <end position="38"/>
    </location>
</feature>
<evidence type="ECO:0000256" key="1">
    <source>
        <dbReference type="SAM" id="Phobius"/>
    </source>
</evidence>
<keyword evidence="1" id="KW-0472">Membrane</keyword>
<feature type="transmembrane region" description="Helical" evidence="1">
    <location>
        <begin position="205"/>
        <end position="228"/>
    </location>
</feature>
<feature type="transmembrane region" description="Helical" evidence="1">
    <location>
        <begin position="290"/>
        <end position="311"/>
    </location>
</feature>
<feature type="transmembrane region" description="Helical" evidence="1">
    <location>
        <begin position="350"/>
        <end position="369"/>
    </location>
</feature>
<feature type="transmembrane region" description="Helical" evidence="1">
    <location>
        <begin position="44"/>
        <end position="67"/>
    </location>
</feature>
<dbReference type="PANTHER" id="PTHR43044">
    <property type="match status" value="1"/>
</dbReference>
<accession>A0A146G6E1</accession>
<keyword evidence="1" id="KW-1133">Transmembrane helix</keyword>